<dbReference type="EMBL" id="JAIWQS010000009">
    <property type="protein sequence ID" value="KAJ8754174.1"/>
    <property type="molecule type" value="Genomic_DNA"/>
</dbReference>
<reference evidence="2 3" key="1">
    <citation type="submission" date="2021-09" db="EMBL/GenBank/DDBJ databases">
        <title>Genomic insights and catalytic innovation underlie evolution of tropane alkaloids biosynthesis.</title>
        <authorList>
            <person name="Wang Y.-J."/>
            <person name="Tian T."/>
            <person name="Huang J.-P."/>
            <person name="Huang S.-X."/>
        </authorList>
    </citation>
    <scope>NUCLEOTIDE SEQUENCE [LARGE SCALE GENOMIC DNA]</scope>
    <source>
        <strain evidence="2">KIB-2018</strain>
        <tissue evidence="2">Leaf</tissue>
    </source>
</reference>
<feature type="compositionally biased region" description="Low complexity" evidence="1">
    <location>
        <begin position="305"/>
        <end position="317"/>
    </location>
</feature>
<name>A0AAV8SQ96_9ROSI</name>
<evidence type="ECO:0000256" key="1">
    <source>
        <dbReference type="SAM" id="MobiDB-lite"/>
    </source>
</evidence>
<dbReference type="PANTHER" id="PTHR33737">
    <property type="entry name" value="OS05G0121800 PROTEIN"/>
    <property type="match status" value="1"/>
</dbReference>
<feature type="compositionally biased region" description="Polar residues" evidence="1">
    <location>
        <begin position="433"/>
        <end position="443"/>
    </location>
</feature>
<organism evidence="2 3">
    <name type="scientific">Erythroxylum novogranatense</name>
    <dbReference type="NCBI Taxonomy" id="1862640"/>
    <lineage>
        <taxon>Eukaryota</taxon>
        <taxon>Viridiplantae</taxon>
        <taxon>Streptophyta</taxon>
        <taxon>Embryophyta</taxon>
        <taxon>Tracheophyta</taxon>
        <taxon>Spermatophyta</taxon>
        <taxon>Magnoliopsida</taxon>
        <taxon>eudicotyledons</taxon>
        <taxon>Gunneridae</taxon>
        <taxon>Pentapetalae</taxon>
        <taxon>rosids</taxon>
        <taxon>fabids</taxon>
        <taxon>Malpighiales</taxon>
        <taxon>Erythroxylaceae</taxon>
        <taxon>Erythroxylum</taxon>
    </lineage>
</organism>
<dbReference type="InterPro" id="IPR045882">
    <property type="entry name" value="GPT1/2"/>
</dbReference>
<evidence type="ECO:0000313" key="2">
    <source>
        <dbReference type="EMBL" id="KAJ8754174.1"/>
    </source>
</evidence>
<feature type="compositionally biased region" description="Low complexity" evidence="1">
    <location>
        <begin position="379"/>
        <end position="394"/>
    </location>
</feature>
<feature type="compositionally biased region" description="Low complexity" evidence="1">
    <location>
        <begin position="270"/>
        <end position="293"/>
    </location>
</feature>
<feature type="region of interest" description="Disordered" evidence="1">
    <location>
        <begin position="40"/>
        <end position="68"/>
    </location>
</feature>
<accession>A0AAV8SQ96</accession>
<dbReference type="GO" id="GO:0008017">
    <property type="term" value="F:microtubule binding"/>
    <property type="evidence" value="ECO:0007669"/>
    <property type="project" value="InterPro"/>
</dbReference>
<dbReference type="Proteomes" id="UP001159364">
    <property type="component" value="Linkage Group LG09"/>
</dbReference>
<dbReference type="PANTHER" id="PTHR33737:SF2">
    <property type="entry name" value="OS12G0102700 PROTEIN"/>
    <property type="match status" value="1"/>
</dbReference>
<feature type="compositionally biased region" description="Polar residues" evidence="1">
    <location>
        <begin position="488"/>
        <end position="499"/>
    </location>
</feature>
<proteinExistence type="predicted"/>
<feature type="compositionally biased region" description="Polar residues" evidence="1">
    <location>
        <begin position="514"/>
        <end position="528"/>
    </location>
</feature>
<dbReference type="AlphaFoldDB" id="A0AAV8SQ96"/>
<gene>
    <name evidence="2" type="ORF">K2173_002073</name>
</gene>
<keyword evidence="3" id="KW-1185">Reference proteome</keyword>
<feature type="compositionally biased region" description="Polar residues" evidence="1">
    <location>
        <begin position="395"/>
        <end position="410"/>
    </location>
</feature>
<feature type="compositionally biased region" description="Polar residues" evidence="1">
    <location>
        <begin position="294"/>
        <end position="304"/>
    </location>
</feature>
<evidence type="ECO:0000313" key="3">
    <source>
        <dbReference type="Proteomes" id="UP001159364"/>
    </source>
</evidence>
<feature type="region of interest" description="Disordered" evidence="1">
    <location>
        <begin position="268"/>
        <end position="567"/>
    </location>
</feature>
<sequence length="567" mass="60162">MNESVENFGFDISRRLSLIDVSFEDDCLLYASPSPDLEIRQVSDTSTEAGKEVCKPDQSSEPEGTAKSGRYNLRKSLAWDNAFFTSAGVLEPEELSTMITGNEKGRKHMLPGIEEDVQKSSESISTLASDNLTIDTLDADLFGDIRASIQKSGRALNLVNSTNEVQSGIKDNRTAKSTEKEDATSQIKLNTKAALEKPNAMQGSGRTLKQSTSFITKPPKVVGRVGPISTSASKRISLGANRNTENGIATVSPVTSNNEKRATGRCVKFSASGSSRNNASRSKLPSKPSSCSSVATKTQIITPASSADSSENLSSDDITGESSDSMKRKVYTKAGKDQATPGSTIKRAGRILSRNVHRSTNSNISPCLEHPNKLPSRISPASSVSEWSAESLSPTSTLNKGSNHASPSFDTSEDGDANQVLDSQNHSHENRSTGHCSQRTGSTGEALKKVQRGTIGISAPLGTESVKRSGLRKPSPKIGFFDGVRTAATRSPNESTQSRLALPNALPKIRAGTGSVSPQESQLPSLGKSQPAGESFNRVGKQGTPSVLKDKVSDDTGTVKGTKIDPS</sequence>
<protein>
    <submittedName>
        <fullName evidence="2">Uncharacterized protein</fullName>
    </submittedName>
</protein>
<comment type="caution">
    <text evidence="2">The sequence shown here is derived from an EMBL/GenBank/DDBJ whole genome shotgun (WGS) entry which is preliminary data.</text>
</comment>